<proteinExistence type="predicted"/>
<dbReference type="Gene3D" id="3.30.450.20">
    <property type="entry name" value="PAS domain"/>
    <property type="match status" value="1"/>
</dbReference>
<evidence type="ECO:0000259" key="7">
    <source>
        <dbReference type="PROSITE" id="PS50109"/>
    </source>
</evidence>
<feature type="domain" description="Histidine kinase" evidence="7">
    <location>
        <begin position="169"/>
        <end position="386"/>
    </location>
</feature>
<dbReference type="Pfam" id="PF02518">
    <property type="entry name" value="HATPase_c"/>
    <property type="match status" value="1"/>
</dbReference>
<dbReference type="CDD" id="cd00075">
    <property type="entry name" value="HATPase"/>
    <property type="match status" value="1"/>
</dbReference>
<dbReference type="PANTHER" id="PTHR45453">
    <property type="entry name" value="PHOSPHATE REGULON SENSOR PROTEIN PHOR"/>
    <property type="match status" value="1"/>
</dbReference>
<dbReference type="GO" id="GO:0005886">
    <property type="term" value="C:plasma membrane"/>
    <property type="evidence" value="ECO:0007669"/>
    <property type="project" value="TreeGrafter"/>
</dbReference>
<dbReference type="InterPro" id="IPR035965">
    <property type="entry name" value="PAS-like_dom_sf"/>
</dbReference>
<evidence type="ECO:0000313" key="9">
    <source>
        <dbReference type="Proteomes" id="UP000231637"/>
    </source>
</evidence>
<keyword evidence="5 8" id="KW-0418">Kinase</keyword>
<name>A0A2K8L9A6_9PROT</name>
<dbReference type="InterPro" id="IPR036097">
    <property type="entry name" value="HisK_dim/P_sf"/>
</dbReference>
<dbReference type="SMART" id="SM00388">
    <property type="entry name" value="HisKA"/>
    <property type="match status" value="1"/>
</dbReference>
<comment type="catalytic activity">
    <reaction evidence="1">
        <text>ATP + protein L-histidine = ADP + protein N-phospho-L-histidine.</text>
        <dbReference type="EC" id="2.7.13.3"/>
    </reaction>
</comment>
<dbReference type="InterPro" id="IPR003594">
    <property type="entry name" value="HATPase_dom"/>
</dbReference>
<evidence type="ECO:0000256" key="6">
    <source>
        <dbReference type="ARBA" id="ARBA00023012"/>
    </source>
</evidence>
<dbReference type="PRINTS" id="PR00344">
    <property type="entry name" value="BCTRLSENSOR"/>
</dbReference>
<sequence length="390" mass="43863">MIAGLILLIIGIIAVWVVSAQRMRSELDEYKAEVAALKETSGGLHASLIDRGRRLDVLLASVSEAVLRVDSLGRVLSANHRATELFRIDRGPELPQSMLVFIRDPDWYRAFSKALKEQQNEMPLPDIEAGNRVLAPRLAFLGRDQALLLCMDVTERNRQEKQQRQFLSNLKHDLKTPLTSLLGYARSLESFGHDAEFRMEASKVIADEAKYVNQLLDSLLTLDQIEFAHRHDMIASDPIAVFHRVKDLLAPRLLARQLSVELSADEAMRPVLIAEHDFERVLINVMENAQRYSPEGSVIRIEMSMLGENVVISVVDQGPGIPEKDIHRVTERFYRVDQARRRLKDGGHGLGLAIVKEMLEVHDGKLELANIAPQGLSVKITLPTEPDNVE</sequence>
<evidence type="ECO:0000256" key="2">
    <source>
        <dbReference type="ARBA" id="ARBA00012438"/>
    </source>
</evidence>
<dbReference type="InterPro" id="IPR050351">
    <property type="entry name" value="BphY/WalK/GraS-like"/>
</dbReference>
<evidence type="ECO:0000256" key="3">
    <source>
        <dbReference type="ARBA" id="ARBA00022553"/>
    </source>
</evidence>
<dbReference type="OrthoDB" id="5288098at2"/>
<dbReference type="CDD" id="cd00082">
    <property type="entry name" value="HisKA"/>
    <property type="match status" value="1"/>
</dbReference>
<organism evidence="8 9">
    <name type="scientific">Mariprofundus ferrinatatus</name>
    <dbReference type="NCBI Taxonomy" id="1921087"/>
    <lineage>
        <taxon>Bacteria</taxon>
        <taxon>Pseudomonadati</taxon>
        <taxon>Pseudomonadota</taxon>
        <taxon>Candidatius Mariprofundia</taxon>
        <taxon>Mariprofundales</taxon>
        <taxon>Mariprofundaceae</taxon>
        <taxon>Mariprofundus</taxon>
    </lineage>
</organism>
<dbReference type="SUPFAM" id="SSF55785">
    <property type="entry name" value="PYP-like sensor domain (PAS domain)"/>
    <property type="match status" value="1"/>
</dbReference>
<dbReference type="KEGG" id="mfn:Ga0123462_0644"/>
<gene>
    <name evidence="8" type="ORF">Ga0123462_0644</name>
</gene>
<evidence type="ECO:0000256" key="4">
    <source>
        <dbReference type="ARBA" id="ARBA00022679"/>
    </source>
</evidence>
<protein>
    <recommendedName>
        <fullName evidence="2">histidine kinase</fullName>
        <ecNumber evidence="2">2.7.13.3</ecNumber>
    </recommendedName>
</protein>
<dbReference type="PANTHER" id="PTHR45453:SF1">
    <property type="entry name" value="PHOSPHATE REGULON SENSOR PROTEIN PHOR"/>
    <property type="match status" value="1"/>
</dbReference>
<dbReference type="SMART" id="SM00387">
    <property type="entry name" value="HATPase_c"/>
    <property type="match status" value="1"/>
</dbReference>
<keyword evidence="9" id="KW-1185">Reference proteome</keyword>
<keyword evidence="6" id="KW-0902">Two-component regulatory system</keyword>
<keyword evidence="4 8" id="KW-0808">Transferase</keyword>
<evidence type="ECO:0000256" key="5">
    <source>
        <dbReference type="ARBA" id="ARBA00022777"/>
    </source>
</evidence>
<dbReference type="Proteomes" id="UP000231637">
    <property type="component" value="Chromosome"/>
</dbReference>
<dbReference type="Gene3D" id="3.30.565.10">
    <property type="entry name" value="Histidine kinase-like ATPase, C-terminal domain"/>
    <property type="match status" value="1"/>
</dbReference>
<dbReference type="EMBL" id="CP018800">
    <property type="protein sequence ID" value="ATX81514.1"/>
    <property type="molecule type" value="Genomic_DNA"/>
</dbReference>
<evidence type="ECO:0000256" key="1">
    <source>
        <dbReference type="ARBA" id="ARBA00000085"/>
    </source>
</evidence>
<dbReference type="GO" id="GO:0004721">
    <property type="term" value="F:phosphoprotein phosphatase activity"/>
    <property type="evidence" value="ECO:0007669"/>
    <property type="project" value="TreeGrafter"/>
</dbReference>
<dbReference type="AlphaFoldDB" id="A0A2K8L9A6"/>
<keyword evidence="3" id="KW-0597">Phosphoprotein</keyword>
<dbReference type="Gene3D" id="1.10.287.130">
    <property type="match status" value="1"/>
</dbReference>
<dbReference type="PROSITE" id="PS50109">
    <property type="entry name" value="HIS_KIN"/>
    <property type="match status" value="1"/>
</dbReference>
<dbReference type="SUPFAM" id="SSF47384">
    <property type="entry name" value="Homodimeric domain of signal transducing histidine kinase"/>
    <property type="match status" value="1"/>
</dbReference>
<dbReference type="Pfam" id="PF00512">
    <property type="entry name" value="HisKA"/>
    <property type="match status" value="1"/>
</dbReference>
<reference evidence="8 9" key="1">
    <citation type="submission" date="2016-12" db="EMBL/GenBank/DDBJ databases">
        <title>Isolation and genomic insights into novel planktonic Zetaproteobacteria from stratified waters of the Chesapeake Bay.</title>
        <authorList>
            <person name="McAllister S.M."/>
            <person name="Kato S."/>
            <person name="Chan C.S."/>
            <person name="Chiu B.K."/>
            <person name="Field E.K."/>
        </authorList>
    </citation>
    <scope>NUCLEOTIDE SEQUENCE [LARGE SCALE GENOMIC DNA]</scope>
    <source>
        <strain evidence="8 9">CP-8</strain>
    </source>
</reference>
<accession>A0A2K8L9A6</accession>
<dbReference type="InterPro" id="IPR003661">
    <property type="entry name" value="HisK_dim/P_dom"/>
</dbReference>
<dbReference type="InterPro" id="IPR005467">
    <property type="entry name" value="His_kinase_dom"/>
</dbReference>
<dbReference type="SUPFAM" id="SSF55874">
    <property type="entry name" value="ATPase domain of HSP90 chaperone/DNA topoisomerase II/histidine kinase"/>
    <property type="match status" value="1"/>
</dbReference>
<dbReference type="InterPro" id="IPR004358">
    <property type="entry name" value="Sig_transdc_His_kin-like_C"/>
</dbReference>
<dbReference type="GO" id="GO:0000155">
    <property type="term" value="F:phosphorelay sensor kinase activity"/>
    <property type="evidence" value="ECO:0007669"/>
    <property type="project" value="InterPro"/>
</dbReference>
<dbReference type="InterPro" id="IPR036890">
    <property type="entry name" value="HATPase_C_sf"/>
</dbReference>
<dbReference type="GO" id="GO:0016036">
    <property type="term" value="P:cellular response to phosphate starvation"/>
    <property type="evidence" value="ECO:0007669"/>
    <property type="project" value="TreeGrafter"/>
</dbReference>
<evidence type="ECO:0000313" key="8">
    <source>
        <dbReference type="EMBL" id="ATX81514.1"/>
    </source>
</evidence>
<dbReference type="EC" id="2.7.13.3" evidence="2"/>